<dbReference type="GO" id="GO:0005524">
    <property type="term" value="F:ATP binding"/>
    <property type="evidence" value="ECO:0007669"/>
    <property type="project" value="UniProtKB-KW"/>
</dbReference>
<keyword evidence="8" id="KW-0472">Membrane</keyword>
<evidence type="ECO:0000256" key="4">
    <source>
        <dbReference type="ARBA" id="ARBA00022519"/>
    </source>
</evidence>
<keyword evidence="3 9" id="KW-0500">Molybdenum</keyword>
<evidence type="ECO:0000256" key="5">
    <source>
        <dbReference type="ARBA" id="ARBA00022741"/>
    </source>
</evidence>
<dbReference type="InterPro" id="IPR050334">
    <property type="entry name" value="Molybdenum_import_ModC"/>
</dbReference>
<evidence type="ECO:0000259" key="10">
    <source>
        <dbReference type="PROSITE" id="PS50893"/>
    </source>
</evidence>
<keyword evidence="2" id="KW-1003">Cell membrane</keyword>
<feature type="domain" description="ABC transporter" evidence="10">
    <location>
        <begin position="4"/>
        <end position="235"/>
    </location>
</feature>
<dbReference type="Gene3D" id="3.40.50.300">
    <property type="entry name" value="P-loop containing nucleotide triphosphate hydrolases"/>
    <property type="match status" value="1"/>
</dbReference>
<dbReference type="PROSITE" id="PS50893">
    <property type="entry name" value="ABC_TRANSPORTER_2"/>
    <property type="match status" value="1"/>
</dbReference>
<evidence type="ECO:0000256" key="3">
    <source>
        <dbReference type="ARBA" id="ARBA00022505"/>
    </source>
</evidence>
<sequence>MISLRLRLPRRDFTLDLALQLPARGITALFGPSGCGKTTVLRALAGLERAQGSVAVGQAAEQVWQDDAAGRFLPPHQRPIGYVIQEAALFPHLSVEKNLRYGLRRVAPGSARIELAQAAALLGIDHLLARQPVTLSGGERQRVAIARALLTSPQLLLMDEPLAALDAARKAEILPYLERLHVALAMPIVYVTHALDEVARLADHLVLMAAGRVQASGPLAELLARTDLPLASAEDAGVVLQATVQAHDPPFGLSLLGLDGAGQGGGEQALGLWVGALAQPPGSPVRARVLARDVSVARSAAADSSILNVLPVTLAEVQLGAATALLGLRLGHATQAMPAATRLLARITRRSFEGLQLAVGQPLFAQIKAVSLMR</sequence>
<dbReference type="InterPro" id="IPR017871">
    <property type="entry name" value="ABC_transporter-like_CS"/>
</dbReference>
<dbReference type="InterPro" id="IPR005116">
    <property type="entry name" value="Transp-assoc_OB_typ1"/>
</dbReference>
<dbReference type="PANTHER" id="PTHR43514:SF10">
    <property type="entry name" value="MOLYBDENUM IMPORT ATP-BINDING PROTEIN MODC 2"/>
    <property type="match status" value="1"/>
</dbReference>
<keyword evidence="6 12" id="KW-0067">ATP-binding</keyword>
<evidence type="ECO:0000256" key="2">
    <source>
        <dbReference type="ARBA" id="ARBA00022475"/>
    </source>
</evidence>
<comment type="caution">
    <text evidence="12">The sequence shown here is derived from an EMBL/GenBank/DDBJ whole genome shotgun (WGS) entry which is preliminary data.</text>
</comment>
<dbReference type="RefSeq" id="WP_231012458.1">
    <property type="nucleotide sequence ID" value="NZ_BAAAEW010000007.1"/>
</dbReference>
<proteinExistence type="predicted"/>
<dbReference type="InterPro" id="IPR003593">
    <property type="entry name" value="AAA+_ATPase"/>
</dbReference>
<name>A0ABP3V428_9BURK</name>
<dbReference type="PROSITE" id="PS00211">
    <property type="entry name" value="ABC_TRANSPORTER_1"/>
    <property type="match status" value="1"/>
</dbReference>
<dbReference type="SUPFAM" id="SSF52540">
    <property type="entry name" value="P-loop containing nucleoside triphosphate hydrolases"/>
    <property type="match status" value="1"/>
</dbReference>
<dbReference type="Pfam" id="PF00005">
    <property type="entry name" value="ABC_tran"/>
    <property type="match status" value="1"/>
</dbReference>
<keyword evidence="1" id="KW-0813">Transport</keyword>
<dbReference type="PROSITE" id="PS51866">
    <property type="entry name" value="MOP"/>
    <property type="match status" value="1"/>
</dbReference>
<dbReference type="InterPro" id="IPR027417">
    <property type="entry name" value="P-loop_NTPase"/>
</dbReference>
<dbReference type="InterPro" id="IPR008995">
    <property type="entry name" value="Mo/tungstate-bd_C_term_dom"/>
</dbReference>
<accession>A0ABP3V428</accession>
<dbReference type="SUPFAM" id="SSF50331">
    <property type="entry name" value="MOP-like"/>
    <property type="match status" value="1"/>
</dbReference>
<dbReference type="SMART" id="SM00382">
    <property type="entry name" value="AAA"/>
    <property type="match status" value="1"/>
</dbReference>
<gene>
    <name evidence="12" type="primary">modC</name>
    <name evidence="12" type="ORF">GCM10009107_15450</name>
</gene>
<dbReference type="PANTHER" id="PTHR43514">
    <property type="entry name" value="ABC TRANSPORTER I FAMILY MEMBER 10"/>
    <property type="match status" value="1"/>
</dbReference>
<keyword evidence="4" id="KW-0997">Cell inner membrane</keyword>
<dbReference type="NCBIfam" id="TIGR02142">
    <property type="entry name" value="modC_ABC"/>
    <property type="match status" value="1"/>
</dbReference>
<organism evidence="12 13">
    <name type="scientific">Ideonella azotifigens</name>
    <dbReference type="NCBI Taxonomy" id="513160"/>
    <lineage>
        <taxon>Bacteria</taxon>
        <taxon>Pseudomonadati</taxon>
        <taxon>Pseudomonadota</taxon>
        <taxon>Betaproteobacteria</taxon>
        <taxon>Burkholderiales</taxon>
        <taxon>Sphaerotilaceae</taxon>
        <taxon>Ideonella</taxon>
    </lineage>
</organism>
<evidence type="ECO:0000313" key="12">
    <source>
        <dbReference type="EMBL" id="GAA0747190.1"/>
    </source>
</evidence>
<dbReference type="Proteomes" id="UP001500279">
    <property type="component" value="Unassembled WGS sequence"/>
</dbReference>
<dbReference type="EMBL" id="BAAAEW010000007">
    <property type="protein sequence ID" value="GAA0747190.1"/>
    <property type="molecule type" value="Genomic_DNA"/>
</dbReference>
<keyword evidence="5" id="KW-0547">Nucleotide-binding</keyword>
<evidence type="ECO:0000256" key="8">
    <source>
        <dbReference type="ARBA" id="ARBA00023136"/>
    </source>
</evidence>
<evidence type="ECO:0000256" key="9">
    <source>
        <dbReference type="PROSITE-ProRule" id="PRU01213"/>
    </source>
</evidence>
<dbReference type="InterPro" id="IPR004606">
    <property type="entry name" value="Mop_domain"/>
</dbReference>
<keyword evidence="7" id="KW-1278">Translocase</keyword>
<dbReference type="InterPro" id="IPR011868">
    <property type="entry name" value="ModC_ABC_ATP-bd"/>
</dbReference>
<feature type="domain" description="Mop" evidence="11">
    <location>
        <begin position="303"/>
        <end position="374"/>
    </location>
</feature>
<keyword evidence="13" id="KW-1185">Reference proteome</keyword>
<evidence type="ECO:0000313" key="13">
    <source>
        <dbReference type="Proteomes" id="UP001500279"/>
    </source>
</evidence>
<evidence type="ECO:0000256" key="6">
    <source>
        <dbReference type="ARBA" id="ARBA00022840"/>
    </source>
</evidence>
<protein>
    <submittedName>
        <fullName evidence="12">Molybdenum ABC transporter ATP-binding protein</fullName>
    </submittedName>
</protein>
<dbReference type="Pfam" id="PF03459">
    <property type="entry name" value="TOBE"/>
    <property type="match status" value="1"/>
</dbReference>
<dbReference type="InterPro" id="IPR003439">
    <property type="entry name" value="ABC_transporter-like_ATP-bd"/>
</dbReference>
<evidence type="ECO:0000256" key="7">
    <source>
        <dbReference type="ARBA" id="ARBA00022967"/>
    </source>
</evidence>
<evidence type="ECO:0000259" key="11">
    <source>
        <dbReference type="PROSITE" id="PS51866"/>
    </source>
</evidence>
<dbReference type="Gene3D" id="2.40.50.100">
    <property type="match status" value="1"/>
</dbReference>
<reference evidence="13" key="1">
    <citation type="journal article" date="2019" name="Int. J. Syst. Evol. Microbiol.">
        <title>The Global Catalogue of Microorganisms (GCM) 10K type strain sequencing project: providing services to taxonomists for standard genome sequencing and annotation.</title>
        <authorList>
            <consortium name="The Broad Institute Genomics Platform"/>
            <consortium name="The Broad Institute Genome Sequencing Center for Infectious Disease"/>
            <person name="Wu L."/>
            <person name="Ma J."/>
        </authorList>
    </citation>
    <scope>NUCLEOTIDE SEQUENCE [LARGE SCALE GENOMIC DNA]</scope>
    <source>
        <strain evidence="13">JCM 15503</strain>
    </source>
</reference>
<evidence type="ECO:0000256" key="1">
    <source>
        <dbReference type="ARBA" id="ARBA00022448"/>
    </source>
</evidence>